<dbReference type="PANTHER" id="PTHR30055:SF148">
    <property type="entry name" value="TETR-FAMILY TRANSCRIPTIONAL REGULATOR"/>
    <property type="match status" value="1"/>
</dbReference>
<dbReference type="Gene3D" id="1.10.10.60">
    <property type="entry name" value="Homeodomain-like"/>
    <property type="match status" value="1"/>
</dbReference>
<evidence type="ECO:0000259" key="5">
    <source>
        <dbReference type="PROSITE" id="PS50977"/>
    </source>
</evidence>
<comment type="caution">
    <text evidence="6">The sequence shown here is derived from an EMBL/GenBank/DDBJ whole genome shotgun (WGS) entry which is preliminary data.</text>
</comment>
<evidence type="ECO:0000313" key="7">
    <source>
        <dbReference type="Proteomes" id="UP000707477"/>
    </source>
</evidence>
<dbReference type="RefSeq" id="WP_168848862.1">
    <property type="nucleotide sequence ID" value="NZ_JAAVSD010000004.1"/>
</dbReference>
<dbReference type="Proteomes" id="UP000707477">
    <property type="component" value="Unassembled WGS sequence"/>
</dbReference>
<keyword evidence="7" id="KW-1185">Reference proteome</keyword>
<dbReference type="InterPro" id="IPR009057">
    <property type="entry name" value="Homeodomain-like_sf"/>
</dbReference>
<organism evidence="6 7">
    <name type="scientific">Levilactobacillus tujiorum</name>
    <dbReference type="NCBI Taxonomy" id="2912243"/>
    <lineage>
        <taxon>Bacteria</taxon>
        <taxon>Bacillati</taxon>
        <taxon>Bacillota</taxon>
        <taxon>Bacilli</taxon>
        <taxon>Lactobacillales</taxon>
        <taxon>Lactobacillaceae</taxon>
        <taxon>Levilactobacillus</taxon>
    </lineage>
</organism>
<dbReference type="InterPro" id="IPR050109">
    <property type="entry name" value="HTH-type_TetR-like_transc_reg"/>
</dbReference>
<dbReference type="InterPro" id="IPR001647">
    <property type="entry name" value="HTH_TetR"/>
</dbReference>
<dbReference type="InterPro" id="IPR011075">
    <property type="entry name" value="TetR_C"/>
</dbReference>
<gene>
    <name evidence="6" type="ORF">HEQ44_02375</name>
</gene>
<evidence type="ECO:0000256" key="3">
    <source>
        <dbReference type="ARBA" id="ARBA00023163"/>
    </source>
</evidence>
<name>A0ABX1L1W5_9LACO</name>
<accession>A0ABX1L1W5</accession>
<dbReference type="Pfam" id="PF00440">
    <property type="entry name" value="TetR_N"/>
    <property type="match status" value="1"/>
</dbReference>
<dbReference type="EMBL" id="JAAVSD010000004">
    <property type="protein sequence ID" value="NLR29023.1"/>
    <property type="molecule type" value="Genomic_DNA"/>
</dbReference>
<dbReference type="PANTHER" id="PTHR30055">
    <property type="entry name" value="HTH-TYPE TRANSCRIPTIONAL REGULATOR RUTR"/>
    <property type="match status" value="1"/>
</dbReference>
<evidence type="ECO:0000256" key="1">
    <source>
        <dbReference type="ARBA" id="ARBA00023015"/>
    </source>
</evidence>
<dbReference type="PROSITE" id="PS50977">
    <property type="entry name" value="HTH_TETR_2"/>
    <property type="match status" value="1"/>
</dbReference>
<evidence type="ECO:0000313" key="6">
    <source>
        <dbReference type="EMBL" id="NLR29023.1"/>
    </source>
</evidence>
<dbReference type="SUPFAM" id="SSF48498">
    <property type="entry name" value="Tetracyclin repressor-like, C-terminal domain"/>
    <property type="match status" value="1"/>
</dbReference>
<dbReference type="SUPFAM" id="SSF46689">
    <property type="entry name" value="Homeodomain-like"/>
    <property type="match status" value="1"/>
</dbReference>
<evidence type="ECO:0000256" key="2">
    <source>
        <dbReference type="ARBA" id="ARBA00023125"/>
    </source>
</evidence>
<keyword evidence="3" id="KW-0804">Transcription</keyword>
<reference evidence="6 7" key="1">
    <citation type="submission" date="2020-03" db="EMBL/GenBank/DDBJ databases">
        <authorList>
            <person name="Zhang Z."/>
            <person name="Guo Z."/>
            <person name="Hou Q."/>
            <person name="Shen X."/>
        </authorList>
    </citation>
    <scope>NUCLEOTIDE SEQUENCE [LARGE SCALE GENOMIC DNA]</scope>
    <source>
        <strain evidence="6 7">HBUAS51329</strain>
    </source>
</reference>
<proteinExistence type="predicted"/>
<dbReference type="InterPro" id="IPR036271">
    <property type="entry name" value="Tet_transcr_reg_TetR-rel_C_sf"/>
</dbReference>
<dbReference type="Pfam" id="PF16859">
    <property type="entry name" value="TetR_C_11"/>
    <property type="match status" value="1"/>
</dbReference>
<sequence>MAEKKTRRRGEALKEAILRVTWDELQTKGYQRLTMEGVAAAAATTKTVIYRRWPDKAHLVIAAFGRFGGFDGYVVPDTGKLRTDFLALMAQVAAFLDKLAEETFRGLLADRLQHLDLENLLTRASSGNGIQAIVQPMLDHAAARGEIAHADWPDRLVNLPGILLINEVITRQELSLAARYEMVDEILLPVFGATAQAPK</sequence>
<dbReference type="Gene3D" id="1.10.357.10">
    <property type="entry name" value="Tetracycline Repressor, domain 2"/>
    <property type="match status" value="1"/>
</dbReference>
<keyword evidence="1" id="KW-0805">Transcription regulation</keyword>
<feature type="DNA-binding region" description="H-T-H motif" evidence="4">
    <location>
        <begin position="34"/>
        <end position="53"/>
    </location>
</feature>
<feature type="domain" description="HTH tetR-type" evidence="5">
    <location>
        <begin position="11"/>
        <end position="71"/>
    </location>
</feature>
<protein>
    <submittedName>
        <fullName evidence="6">TetR/AcrR family transcriptional regulator</fullName>
    </submittedName>
</protein>
<evidence type="ECO:0000256" key="4">
    <source>
        <dbReference type="PROSITE-ProRule" id="PRU00335"/>
    </source>
</evidence>
<keyword evidence="2 4" id="KW-0238">DNA-binding</keyword>